<dbReference type="PaxDb" id="3218-PP1S275_86V6.1"/>
<evidence type="ECO:0000313" key="3">
    <source>
        <dbReference type="Proteomes" id="UP000006727"/>
    </source>
</evidence>
<proteinExistence type="predicted"/>
<dbReference type="Proteomes" id="UP000006727">
    <property type="component" value="Chromosome 22"/>
</dbReference>
<protein>
    <recommendedName>
        <fullName evidence="4">Gnk2-homologous domain-containing protein</fullName>
    </recommendedName>
</protein>
<dbReference type="AlphaFoldDB" id="A0A2K1IM67"/>
<evidence type="ECO:0000313" key="1">
    <source>
        <dbReference type="EMBL" id="PNR30368.1"/>
    </source>
</evidence>
<dbReference type="Gramene" id="Pp3c22_3950V3.1">
    <property type="protein sequence ID" value="Pp3c22_3950V3.1"/>
    <property type="gene ID" value="Pp3c22_3950"/>
</dbReference>
<evidence type="ECO:0008006" key="4">
    <source>
        <dbReference type="Google" id="ProtNLM"/>
    </source>
</evidence>
<gene>
    <name evidence="1" type="ORF">PHYPA_026684</name>
</gene>
<reference evidence="2" key="3">
    <citation type="submission" date="2020-12" db="UniProtKB">
        <authorList>
            <consortium name="EnsemblPlants"/>
        </authorList>
    </citation>
    <scope>IDENTIFICATION</scope>
</reference>
<reference evidence="1 3" key="1">
    <citation type="journal article" date="2008" name="Science">
        <title>The Physcomitrella genome reveals evolutionary insights into the conquest of land by plants.</title>
        <authorList>
            <person name="Rensing S."/>
            <person name="Lang D."/>
            <person name="Zimmer A."/>
            <person name="Terry A."/>
            <person name="Salamov A."/>
            <person name="Shapiro H."/>
            <person name="Nishiyama T."/>
            <person name="Perroud P.-F."/>
            <person name="Lindquist E."/>
            <person name="Kamisugi Y."/>
            <person name="Tanahashi T."/>
            <person name="Sakakibara K."/>
            <person name="Fujita T."/>
            <person name="Oishi K."/>
            <person name="Shin-I T."/>
            <person name="Kuroki Y."/>
            <person name="Toyoda A."/>
            <person name="Suzuki Y."/>
            <person name="Hashimoto A."/>
            <person name="Yamaguchi K."/>
            <person name="Sugano A."/>
            <person name="Kohara Y."/>
            <person name="Fujiyama A."/>
            <person name="Anterola A."/>
            <person name="Aoki S."/>
            <person name="Ashton N."/>
            <person name="Barbazuk W.B."/>
            <person name="Barker E."/>
            <person name="Bennetzen J."/>
            <person name="Bezanilla M."/>
            <person name="Blankenship R."/>
            <person name="Cho S.H."/>
            <person name="Dutcher S."/>
            <person name="Estelle M."/>
            <person name="Fawcett J.A."/>
            <person name="Gundlach H."/>
            <person name="Hanada K."/>
            <person name="Heyl A."/>
            <person name="Hicks K.A."/>
            <person name="Hugh J."/>
            <person name="Lohr M."/>
            <person name="Mayer K."/>
            <person name="Melkozernov A."/>
            <person name="Murata T."/>
            <person name="Nelson D."/>
            <person name="Pils B."/>
            <person name="Prigge M."/>
            <person name="Reiss B."/>
            <person name="Renner T."/>
            <person name="Rombauts S."/>
            <person name="Rushton P."/>
            <person name="Sanderfoot A."/>
            <person name="Schween G."/>
            <person name="Shiu S.-H."/>
            <person name="Stueber K."/>
            <person name="Theodoulou F.L."/>
            <person name="Tu H."/>
            <person name="Van de Peer Y."/>
            <person name="Verrier P.J."/>
            <person name="Waters E."/>
            <person name="Wood A."/>
            <person name="Yang L."/>
            <person name="Cove D."/>
            <person name="Cuming A."/>
            <person name="Hasebe M."/>
            <person name="Lucas S."/>
            <person name="Mishler D.B."/>
            <person name="Reski R."/>
            <person name="Grigoriev I."/>
            <person name="Quatrano R.S."/>
            <person name="Boore J.L."/>
        </authorList>
    </citation>
    <scope>NUCLEOTIDE SEQUENCE [LARGE SCALE GENOMIC DNA]</scope>
    <source>
        <strain evidence="2 3">cv. Gransden 2004</strain>
    </source>
</reference>
<dbReference type="EMBL" id="ABEU02000022">
    <property type="protein sequence ID" value="PNR30368.1"/>
    <property type="molecule type" value="Genomic_DNA"/>
</dbReference>
<dbReference type="EnsemblPlants" id="Pp3c22_3950V3.1">
    <property type="protein sequence ID" value="Pp3c22_3950V3.1"/>
    <property type="gene ID" value="Pp3c22_3950"/>
</dbReference>
<sequence length="120" mass="13442">MNISANAHLLPDKQNHVLEIPSCPYDEKHTFLHASPYFQREDFGIYAYYATRCRSDLSADDCGLCLSSINPDTTPYPYISLASDPIYEQSTGRTYIGAACATYYLMGGSEEDCTLCLFEI</sequence>
<accession>A0A2K1IM67</accession>
<evidence type="ECO:0000313" key="2">
    <source>
        <dbReference type="EnsemblPlants" id="Pp3c22_3950V3.1"/>
    </source>
</evidence>
<keyword evidence="3" id="KW-1185">Reference proteome</keyword>
<organism evidence="1">
    <name type="scientific">Physcomitrium patens</name>
    <name type="common">Spreading-leaved earth moss</name>
    <name type="synonym">Physcomitrella patens</name>
    <dbReference type="NCBI Taxonomy" id="3218"/>
    <lineage>
        <taxon>Eukaryota</taxon>
        <taxon>Viridiplantae</taxon>
        <taxon>Streptophyta</taxon>
        <taxon>Embryophyta</taxon>
        <taxon>Bryophyta</taxon>
        <taxon>Bryophytina</taxon>
        <taxon>Bryopsida</taxon>
        <taxon>Funariidae</taxon>
        <taxon>Funariales</taxon>
        <taxon>Funariaceae</taxon>
        <taxon>Physcomitrium</taxon>
    </lineage>
</organism>
<name>A0A2K1IM67_PHYPA</name>
<dbReference type="InParanoid" id="A0A2K1IM67"/>
<reference evidence="1 3" key="2">
    <citation type="journal article" date="2018" name="Plant J.">
        <title>The Physcomitrella patens chromosome-scale assembly reveals moss genome structure and evolution.</title>
        <authorList>
            <person name="Lang D."/>
            <person name="Ullrich K.K."/>
            <person name="Murat F."/>
            <person name="Fuchs J."/>
            <person name="Jenkins J."/>
            <person name="Haas F.B."/>
            <person name="Piednoel M."/>
            <person name="Gundlach H."/>
            <person name="Van Bel M."/>
            <person name="Meyberg R."/>
            <person name="Vives C."/>
            <person name="Morata J."/>
            <person name="Symeonidi A."/>
            <person name="Hiss M."/>
            <person name="Muchero W."/>
            <person name="Kamisugi Y."/>
            <person name="Saleh O."/>
            <person name="Blanc G."/>
            <person name="Decker E.L."/>
            <person name="van Gessel N."/>
            <person name="Grimwood J."/>
            <person name="Hayes R.D."/>
            <person name="Graham S.W."/>
            <person name="Gunter L.E."/>
            <person name="McDaniel S.F."/>
            <person name="Hoernstein S.N.W."/>
            <person name="Larsson A."/>
            <person name="Li F.W."/>
            <person name="Perroud P.F."/>
            <person name="Phillips J."/>
            <person name="Ranjan P."/>
            <person name="Rokshar D.S."/>
            <person name="Rothfels C.J."/>
            <person name="Schneider L."/>
            <person name="Shu S."/>
            <person name="Stevenson D.W."/>
            <person name="Thummler F."/>
            <person name="Tillich M."/>
            <person name="Villarreal Aguilar J.C."/>
            <person name="Widiez T."/>
            <person name="Wong G.K."/>
            <person name="Wymore A."/>
            <person name="Zhang Y."/>
            <person name="Zimmer A.D."/>
            <person name="Quatrano R.S."/>
            <person name="Mayer K.F.X."/>
            <person name="Goodstein D."/>
            <person name="Casacuberta J.M."/>
            <person name="Vandepoele K."/>
            <person name="Reski R."/>
            <person name="Cuming A.C."/>
            <person name="Tuskan G.A."/>
            <person name="Maumus F."/>
            <person name="Salse J."/>
            <person name="Schmutz J."/>
            <person name="Rensing S.A."/>
        </authorList>
    </citation>
    <scope>NUCLEOTIDE SEQUENCE [LARGE SCALE GENOMIC DNA]</scope>
    <source>
        <strain evidence="2 3">cv. Gransden 2004</strain>
    </source>
</reference>